<dbReference type="AlphaFoldDB" id="A0A211ZMP5"/>
<comment type="caution">
    <text evidence="1">The sequence shown here is derived from an EMBL/GenBank/DDBJ whole genome shotgun (WGS) entry which is preliminary data.</text>
</comment>
<dbReference type="Proteomes" id="UP000196655">
    <property type="component" value="Unassembled WGS sequence"/>
</dbReference>
<protein>
    <recommendedName>
        <fullName evidence="3">VWFA domain-containing protein</fullName>
    </recommendedName>
</protein>
<name>A0A211ZMP5_9PROT</name>
<dbReference type="STRING" id="1122125.GCA_000423185_01713"/>
<dbReference type="Gene3D" id="3.40.50.410">
    <property type="entry name" value="von Willebrand factor, type A domain"/>
    <property type="match status" value="1"/>
</dbReference>
<keyword evidence="2" id="KW-1185">Reference proteome</keyword>
<dbReference type="InterPro" id="IPR010607">
    <property type="entry name" value="DUF1194"/>
</dbReference>
<dbReference type="EMBL" id="NHON01000022">
    <property type="protein sequence ID" value="OWJ66558.1"/>
    <property type="molecule type" value="Genomic_DNA"/>
</dbReference>
<evidence type="ECO:0008006" key="3">
    <source>
        <dbReference type="Google" id="ProtNLM"/>
    </source>
</evidence>
<dbReference type="SUPFAM" id="SSF53300">
    <property type="entry name" value="vWA-like"/>
    <property type="match status" value="1"/>
</dbReference>
<evidence type="ECO:0000313" key="2">
    <source>
        <dbReference type="Proteomes" id="UP000196655"/>
    </source>
</evidence>
<evidence type="ECO:0000313" key="1">
    <source>
        <dbReference type="EMBL" id="OWJ66558.1"/>
    </source>
</evidence>
<dbReference type="OrthoDB" id="9792179at2"/>
<dbReference type="InterPro" id="IPR036465">
    <property type="entry name" value="vWFA_dom_sf"/>
</dbReference>
<sequence>MQSPDSGCGLRAFDRAESCRDADRLRSKREAPVLHRGLALTLALCAAPAAAQEVDVDVELVFATDGSGSIDDEELRLQREGYAKALADPRVQQAIRGGITGRIAVAFVEWGGADSQHVIVDWTVIDGADSAAAFGAALAAAPRRATGWNSISNAIGLSVRLIEGNDHQGLRKVIDISADAGQRGGRPLPEVRAEALAAGITINGLAVLSRSGRPGWGGGSLEDFFRAQVIGGPGAFVITADADARFTEAVVRKLVLEIAERPADAAPMPPG</sequence>
<accession>A0A211ZMP5</accession>
<gene>
    <name evidence="1" type="ORF">BWR60_13750</name>
</gene>
<reference evidence="2" key="1">
    <citation type="submission" date="2017-05" db="EMBL/GenBank/DDBJ databases">
        <authorList>
            <person name="Macchi M."/>
            <person name="Festa S."/>
            <person name="Coppotelli B.M."/>
            <person name="Morelli I.S."/>
        </authorList>
    </citation>
    <scope>NUCLEOTIDE SEQUENCE [LARGE SCALE GENOMIC DNA]</scope>
    <source>
        <strain evidence="2">I</strain>
    </source>
</reference>
<organism evidence="1 2">
    <name type="scientific">Inquilinus limosus</name>
    <dbReference type="NCBI Taxonomy" id="171674"/>
    <lineage>
        <taxon>Bacteria</taxon>
        <taxon>Pseudomonadati</taxon>
        <taxon>Pseudomonadota</taxon>
        <taxon>Alphaproteobacteria</taxon>
        <taxon>Rhodospirillales</taxon>
        <taxon>Rhodospirillaceae</taxon>
        <taxon>Inquilinus</taxon>
    </lineage>
</organism>
<proteinExistence type="predicted"/>
<dbReference type="Pfam" id="PF06707">
    <property type="entry name" value="DUF1194"/>
    <property type="match status" value="1"/>
</dbReference>